<proteinExistence type="predicted"/>
<dbReference type="EMBL" id="KZ667596">
    <property type="protein sequence ID" value="PPR90527.1"/>
    <property type="molecule type" value="Genomic_DNA"/>
</dbReference>
<evidence type="ECO:0000259" key="1">
    <source>
        <dbReference type="Pfam" id="PF14111"/>
    </source>
</evidence>
<evidence type="ECO:0000313" key="3">
    <source>
        <dbReference type="Proteomes" id="UP000239757"/>
    </source>
</evidence>
<name>A0A2P5WHG1_GOSBA</name>
<accession>A0A2P5WHG1</accession>
<dbReference type="Pfam" id="PF14111">
    <property type="entry name" value="DUF4283"/>
    <property type="match status" value="1"/>
</dbReference>
<dbReference type="PANTHER" id="PTHR31286:SF173">
    <property type="entry name" value="DUF4283 DOMAIN-CONTAINING PROTEIN"/>
    <property type="match status" value="1"/>
</dbReference>
<feature type="domain" description="DUF4283" evidence="1">
    <location>
        <begin position="2"/>
        <end position="82"/>
    </location>
</feature>
<gene>
    <name evidence="2" type="ORF">GOBAR_AA30158</name>
</gene>
<dbReference type="Proteomes" id="UP000239757">
    <property type="component" value="Unassembled WGS sequence"/>
</dbReference>
<dbReference type="OrthoDB" id="1750606at2759"/>
<organism evidence="2 3">
    <name type="scientific">Gossypium barbadense</name>
    <name type="common">Sea Island cotton</name>
    <name type="synonym">Hibiscus barbadensis</name>
    <dbReference type="NCBI Taxonomy" id="3634"/>
    <lineage>
        <taxon>Eukaryota</taxon>
        <taxon>Viridiplantae</taxon>
        <taxon>Streptophyta</taxon>
        <taxon>Embryophyta</taxon>
        <taxon>Tracheophyta</taxon>
        <taxon>Spermatophyta</taxon>
        <taxon>Magnoliopsida</taxon>
        <taxon>eudicotyledons</taxon>
        <taxon>Gunneridae</taxon>
        <taxon>Pentapetalae</taxon>
        <taxon>rosids</taxon>
        <taxon>malvids</taxon>
        <taxon>Malvales</taxon>
        <taxon>Malvaceae</taxon>
        <taxon>Malvoideae</taxon>
        <taxon>Gossypium</taxon>
    </lineage>
</organism>
<protein>
    <recommendedName>
        <fullName evidence="1">DUF4283 domain-containing protein</fullName>
    </recommendedName>
</protein>
<sequence length="291" mass="33209">MEKTVVLKLLGRSISYVAFHNRISSLWRPSKPFSLMDIENVYFLAKFQITIDYDIVLSQGPWIIYGQYLTVQTWTKDFSPMQPYPLVVMAWIRLSGLPGYMYKRAILEAAGGMINKVAKLDFQTDKVKERFVRMAIYINLERPLVSQVLVKGEIQKVEFESLPTIFFSCSKYGHIKEMCPSVVVNLNRGKEDEQTATVSSNTRLGSRFAALNWEEDIEETEAGSVENFQGKGLASGLENKIGPVTRLGCLLEWKLDWAAHKVGHQARLLASDPCKNLDQTMEVQRINVWIF</sequence>
<evidence type="ECO:0000313" key="2">
    <source>
        <dbReference type="EMBL" id="PPR90527.1"/>
    </source>
</evidence>
<dbReference type="InterPro" id="IPR025558">
    <property type="entry name" value="DUF4283"/>
</dbReference>
<dbReference type="InterPro" id="IPR040256">
    <property type="entry name" value="At4g02000-like"/>
</dbReference>
<reference evidence="2 3" key="1">
    <citation type="submission" date="2015-01" db="EMBL/GenBank/DDBJ databases">
        <title>Genome of allotetraploid Gossypium barbadense reveals genomic plasticity and fiber elongation in cotton evolution.</title>
        <authorList>
            <person name="Chen X."/>
            <person name="Liu X."/>
            <person name="Zhao B."/>
            <person name="Zheng H."/>
            <person name="Hu Y."/>
            <person name="Lu G."/>
            <person name="Yang C."/>
            <person name="Chen J."/>
            <person name="Shan C."/>
            <person name="Zhang L."/>
            <person name="Zhou Y."/>
            <person name="Wang L."/>
            <person name="Guo W."/>
            <person name="Bai Y."/>
            <person name="Ruan J."/>
            <person name="Shangguan X."/>
            <person name="Mao Y."/>
            <person name="Jiang J."/>
            <person name="Zhu Y."/>
            <person name="Lei J."/>
            <person name="Kang H."/>
            <person name="Chen S."/>
            <person name="He X."/>
            <person name="Wang R."/>
            <person name="Wang Y."/>
            <person name="Chen J."/>
            <person name="Wang L."/>
            <person name="Yu S."/>
            <person name="Wang B."/>
            <person name="Wei J."/>
            <person name="Song S."/>
            <person name="Lu X."/>
            <person name="Gao Z."/>
            <person name="Gu W."/>
            <person name="Deng X."/>
            <person name="Ma D."/>
            <person name="Wang S."/>
            <person name="Liang W."/>
            <person name="Fang L."/>
            <person name="Cai C."/>
            <person name="Zhu X."/>
            <person name="Zhou B."/>
            <person name="Zhang Y."/>
            <person name="Chen Z."/>
            <person name="Xu S."/>
            <person name="Zhu R."/>
            <person name="Wang S."/>
            <person name="Zhang T."/>
            <person name="Zhao G."/>
        </authorList>
    </citation>
    <scope>NUCLEOTIDE SEQUENCE [LARGE SCALE GENOMIC DNA]</scope>
    <source>
        <strain evidence="3">cv. Xinhai21</strain>
        <tissue evidence="2">Leaf</tissue>
    </source>
</reference>
<dbReference type="PANTHER" id="PTHR31286">
    <property type="entry name" value="GLYCINE-RICH CELL WALL STRUCTURAL PROTEIN 1.8-LIKE"/>
    <property type="match status" value="1"/>
</dbReference>
<dbReference type="AlphaFoldDB" id="A0A2P5WHG1"/>